<evidence type="ECO:0000256" key="1">
    <source>
        <dbReference type="ARBA" id="ARBA00004286"/>
    </source>
</evidence>
<evidence type="ECO:0000259" key="7">
    <source>
        <dbReference type="Pfam" id="PF00808"/>
    </source>
</evidence>
<evidence type="ECO:0000259" key="6">
    <source>
        <dbReference type="Pfam" id="PF00125"/>
    </source>
</evidence>
<dbReference type="InterPro" id="IPR050947">
    <property type="entry name" value="Archaeal_histone_HMF"/>
</dbReference>
<feature type="domain" description="Transcription factor CBF/NF-Y/archaeal histone" evidence="7">
    <location>
        <begin position="70"/>
        <end position="124"/>
    </location>
</feature>
<dbReference type="GO" id="GO:0030527">
    <property type="term" value="F:structural constituent of chromatin"/>
    <property type="evidence" value="ECO:0007669"/>
    <property type="project" value="InterPro"/>
</dbReference>
<comment type="subcellular location">
    <subcellularLocation>
        <location evidence="1">Chromosome</location>
    </subcellularLocation>
</comment>
<dbReference type="Pfam" id="PF00125">
    <property type="entry name" value="Histone"/>
    <property type="match status" value="1"/>
</dbReference>
<keyword evidence="3" id="KW-0238">DNA-binding</keyword>
<dbReference type="GO" id="GO:0003677">
    <property type="term" value="F:DNA binding"/>
    <property type="evidence" value="ECO:0007669"/>
    <property type="project" value="UniProtKB-KW"/>
</dbReference>
<dbReference type="GO" id="GO:0046982">
    <property type="term" value="F:protein heterodimerization activity"/>
    <property type="evidence" value="ECO:0007669"/>
    <property type="project" value="InterPro"/>
</dbReference>
<dbReference type="InterPro" id="IPR001951">
    <property type="entry name" value="Histone_H4"/>
</dbReference>
<feature type="region of interest" description="Disordered" evidence="5">
    <location>
        <begin position="139"/>
        <end position="158"/>
    </location>
</feature>
<gene>
    <name evidence="8" type="ORF">LCMAC103_00890</name>
</gene>
<keyword evidence="4" id="KW-0544">Nucleosome core</keyword>
<dbReference type="PANTHER" id="PTHR47828:SF1">
    <property type="entry name" value="ARCHAEAL HISTONE A"/>
    <property type="match status" value="1"/>
</dbReference>
<dbReference type="InterPro" id="IPR003958">
    <property type="entry name" value="CBFA_NFYB_domain"/>
</dbReference>
<dbReference type="InterPro" id="IPR007125">
    <property type="entry name" value="H2A/H2B/H3"/>
</dbReference>
<feature type="compositionally biased region" description="Basic and acidic residues" evidence="5">
    <location>
        <begin position="50"/>
        <end position="61"/>
    </location>
</feature>
<evidence type="ECO:0000256" key="3">
    <source>
        <dbReference type="ARBA" id="ARBA00023125"/>
    </source>
</evidence>
<dbReference type="Pfam" id="PF00808">
    <property type="entry name" value="CBFD_NFYB_HMF"/>
    <property type="match status" value="1"/>
</dbReference>
<name>A0A481YU79_9VIRU</name>
<sequence>MSTVPATKTKKHRTKKSRPPSAGKPKKSRKAKRRAQEKTGVGAPPTRASPEAREQPPEEAGRVMLITRPPIKRILKRAGCTRISRDVFEVVYQQLYDYTEKILLSTAVVTDHAPRSTIQVSDLNSGFKAHGQLLALAPATKKKPPASKTDNAPPKARKRAGLSGFEIPLNNFKKLCKTIVTSNDLKQFRFSEPVVKIFQSAVEIYVHDVAALALKCAEHAGKRQTVKAADFRLALAIRGW</sequence>
<dbReference type="Gene3D" id="1.10.20.10">
    <property type="entry name" value="Histone, subunit A"/>
    <property type="match status" value="2"/>
</dbReference>
<feature type="domain" description="Core Histone H2A/H2B/H3" evidence="6">
    <location>
        <begin position="156"/>
        <end position="235"/>
    </location>
</feature>
<proteinExistence type="predicted"/>
<reference evidence="8" key="1">
    <citation type="journal article" date="2019" name="MBio">
        <title>Virus Genomes from Deep Sea Sediments Expand the Ocean Megavirome and Support Independent Origins of Viral Gigantism.</title>
        <authorList>
            <person name="Backstrom D."/>
            <person name="Yutin N."/>
            <person name="Jorgensen S.L."/>
            <person name="Dharamshi J."/>
            <person name="Homa F."/>
            <person name="Zaremba-Niedwiedzka K."/>
            <person name="Spang A."/>
            <person name="Wolf Y.I."/>
            <person name="Koonin E.V."/>
            <person name="Ettema T.J."/>
        </authorList>
    </citation>
    <scope>NUCLEOTIDE SEQUENCE</scope>
</reference>
<organism evidence="8">
    <name type="scientific">Marseillevirus LCMAC103</name>
    <dbReference type="NCBI Taxonomy" id="2506604"/>
    <lineage>
        <taxon>Viruses</taxon>
        <taxon>Varidnaviria</taxon>
        <taxon>Bamfordvirae</taxon>
        <taxon>Nucleocytoviricota</taxon>
        <taxon>Megaviricetes</taxon>
        <taxon>Pimascovirales</taxon>
        <taxon>Pimascovirales incertae sedis</taxon>
        <taxon>Marseilleviridae</taxon>
    </lineage>
</organism>
<evidence type="ECO:0000256" key="5">
    <source>
        <dbReference type="SAM" id="MobiDB-lite"/>
    </source>
</evidence>
<keyword evidence="2" id="KW-0158">Chromosome</keyword>
<feature type="region of interest" description="Disordered" evidence="5">
    <location>
        <begin position="1"/>
        <end position="63"/>
    </location>
</feature>
<protein>
    <submittedName>
        <fullName evidence="8">Histone-like protein</fullName>
    </submittedName>
</protein>
<dbReference type="CDD" id="cd22912">
    <property type="entry name" value="HFD_H4"/>
    <property type="match status" value="1"/>
</dbReference>
<evidence type="ECO:0000313" key="8">
    <source>
        <dbReference type="EMBL" id="QBK86758.1"/>
    </source>
</evidence>
<dbReference type="InterPro" id="IPR009072">
    <property type="entry name" value="Histone-fold"/>
</dbReference>
<dbReference type="PANTHER" id="PTHR47828">
    <property type="entry name" value="ARCHAEAL HISTONE A"/>
    <property type="match status" value="1"/>
</dbReference>
<dbReference type="EMBL" id="MK500336">
    <property type="protein sequence ID" value="QBK86758.1"/>
    <property type="molecule type" value="Genomic_DNA"/>
</dbReference>
<evidence type="ECO:0000256" key="4">
    <source>
        <dbReference type="ARBA" id="ARBA00023269"/>
    </source>
</evidence>
<feature type="compositionally biased region" description="Basic residues" evidence="5">
    <location>
        <begin position="8"/>
        <end position="35"/>
    </location>
</feature>
<accession>A0A481YU79</accession>
<dbReference type="SUPFAM" id="SSF47113">
    <property type="entry name" value="Histone-fold"/>
    <property type="match status" value="2"/>
</dbReference>
<evidence type="ECO:0000256" key="2">
    <source>
        <dbReference type="ARBA" id="ARBA00022454"/>
    </source>
</evidence>